<proteinExistence type="inferred from homology"/>
<evidence type="ECO:0000313" key="5">
    <source>
        <dbReference type="EMBL" id="KAK4881374.1"/>
    </source>
</evidence>
<reference evidence="6" key="1">
    <citation type="submission" date="2023-01" db="EMBL/GenBank/DDBJ databases">
        <title>Key to firefly adult light organ development and bioluminescence: homeobox transcription factors regulate luciferase expression and transportation to peroxisome.</title>
        <authorList>
            <person name="Fu X."/>
        </authorList>
    </citation>
    <scope>NUCLEOTIDE SEQUENCE [LARGE SCALE GENOMIC DNA]</scope>
</reference>
<dbReference type="InterPro" id="IPR033490">
    <property type="entry name" value="LRP130"/>
</dbReference>
<keyword evidence="6" id="KW-1185">Reference proteome</keyword>
<name>A0AAN7PYU0_9COLE</name>
<comment type="similarity">
    <text evidence="1">Belongs to the diacylglycerol acyltransferase family.</text>
</comment>
<dbReference type="InterPro" id="IPR011990">
    <property type="entry name" value="TPR-like_helical_dom_sf"/>
</dbReference>
<dbReference type="GO" id="GO:0070129">
    <property type="term" value="P:regulation of mitochondrial translation"/>
    <property type="evidence" value="ECO:0007669"/>
    <property type="project" value="TreeGrafter"/>
</dbReference>
<keyword evidence="3" id="KW-0012">Acyltransferase</keyword>
<dbReference type="InterPro" id="IPR002885">
    <property type="entry name" value="PPR_rpt"/>
</dbReference>
<evidence type="ECO:0000256" key="4">
    <source>
        <dbReference type="PROSITE-ProRule" id="PRU00708"/>
    </source>
</evidence>
<dbReference type="InterPro" id="IPR007130">
    <property type="entry name" value="DAGAT"/>
</dbReference>
<organism evidence="5 6">
    <name type="scientific">Aquatica leii</name>
    <dbReference type="NCBI Taxonomy" id="1421715"/>
    <lineage>
        <taxon>Eukaryota</taxon>
        <taxon>Metazoa</taxon>
        <taxon>Ecdysozoa</taxon>
        <taxon>Arthropoda</taxon>
        <taxon>Hexapoda</taxon>
        <taxon>Insecta</taxon>
        <taxon>Pterygota</taxon>
        <taxon>Neoptera</taxon>
        <taxon>Endopterygota</taxon>
        <taxon>Coleoptera</taxon>
        <taxon>Polyphaga</taxon>
        <taxon>Elateriformia</taxon>
        <taxon>Elateroidea</taxon>
        <taxon>Lampyridae</taxon>
        <taxon>Luciolinae</taxon>
        <taxon>Aquatica</taxon>
    </lineage>
</organism>
<dbReference type="PANTHER" id="PTHR46669">
    <property type="entry name" value="LEUCINE-RICH PPR MOTIF-CONTAINING PROTEIN, MITOCHONDRIAL"/>
    <property type="match status" value="1"/>
</dbReference>
<dbReference type="GO" id="GO:0008374">
    <property type="term" value="F:O-acyltransferase activity"/>
    <property type="evidence" value="ECO:0007669"/>
    <property type="project" value="InterPro"/>
</dbReference>
<protein>
    <submittedName>
        <fullName evidence="5">Uncharacterized protein</fullName>
    </submittedName>
</protein>
<evidence type="ECO:0000256" key="3">
    <source>
        <dbReference type="ARBA" id="ARBA00023315"/>
    </source>
</evidence>
<evidence type="ECO:0000313" key="6">
    <source>
        <dbReference type="Proteomes" id="UP001353858"/>
    </source>
</evidence>
<evidence type="ECO:0000256" key="2">
    <source>
        <dbReference type="ARBA" id="ARBA00022679"/>
    </source>
</evidence>
<dbReference type="Pfam" id="PF03982">
    <property type="entry name" value="DAGAT"/>
    <property type="match status" value="1"/>
</dbReference>
<dbReference type="Gene3D" id="1.25.40.10">
    <property type="entry name" value="Tetratricopeptide repeat domain"/>
    <property type="match status" value="3"/>
</dbReference>
<dbReference type="GO" id="GO:0003730">
    <property type="term" value="F:mRNA 3'-UTR binding"/>
    <property type="evidence" value="ECO:0007669"/>
    <property type="project" value="TreeGrafter"/>
</dbReference>
<dbReference type="GO" id="GO:0005739">
    <property type="term" value="C:mitochondrion"/>
    <property type="evidence" value="ECO:0007669"/>
    <property type="project" value="TreeGrafter"/>
</dbReference>
<dbReference type="Proteomes" id="UP001353858">
    <property type="component" value="Unassembled WGS sequence"/>
</dbReference>
<keyword evidence="2" id="KW-0808">Transferase</keyword>
<feature type="repeat" description="PPR" evidence="4">
    <location>
        <begin position="136"/>
        <end position="170"/>
    </location>
</feature>
<sequence length="1112" mass="127076">MLLASFCCLNNTPPNRFFICNNDTNNNNANAVETLNEAYKKHDRVYVHSIKTVLEQYDEELVKNNCGLLVLQCCGTLLADQTPANRQALCEQVWTKLKELKLLNVSYYNTYIQICIENNTYLSYKEFLNDMKCEANEDTYKLLLRCVCEFGDTHKAVEILSIMKEKLFVVDEHVFTSLVLGHAIKGGLKEVMPVLRTMQTAHVQVSPVIINSIIRGLVLYSNKDDFLSALQQFPLHNKDYDLVQLMMVLGQTDNHSWLDNIIQLTGPIEISKQNIEEFNLMCVRLIHIGKADVALRYYKKFVDRGSVVEDGNYAFFLLVEMLISHTPTVKIIKIIKELKDEGLNLIALEKLTVIAVKKGLFNVAWELLMTMSHFRPHYFWPFLLHSSKQQGEIGVLNTLEKMIEMEVRPDVDTLEYYCMHLCDTSDPKQLIMRLQNLGLSMREILTPLLAYLLRLNKIEAACGLSQAYNTEISTERLVKPLIKAWVSTKDASNTSQMLKRMSSNCSDSTGQFLIKILRYCNSSEDAKHYLNLIKAIKRANLNISLTVADVITNRLKQSSYGTLFKQTETLVNNLSLKTISSNSIPHPRQMNLTELENHLLELENKQMETRGVLRRLISGYYRIGDYKKVFELRDKVLRKGYEESPGMKTSIMHAYVLNNDIYDALKVYSSIKNQHPNFVIDEFKIVDLAAVLVKNKQLNEAINILCDEANIRQIQGGSQLVRNCWELIRSGHNEEEVQKLFDVLVQQGYCKPGNIVLGPLVKLHLKNGDLEKAVSVFKKYTEKYNCTPLQLELLSALVKNENLELLQETLNCCSKVHGYEATIIPAVAAFAQNGLHKPLKKFLLEMKGVNKKDLEKRCERWVNENMVFPLETLAQASYSLPSNLIDKDVIYYSIMKLHSVNNDCEAAVSFYRELIEKESTVSKKTTDELLRLTQRCNLGMCSSSAQSIKWILQNPNGGNLAAIIIGGVAEALHAEPNKYRLVLKNRKGFIKIALKTGSPLVPVFSFGETDIYNQFRHPLLQKFQYFVKAIAHIAPIIPIGRGFLQYSFGLVPERKPLTTVFGSPIQVRRIENPTPEEINEFHKKFIDDLVILFEENKHKYINNADNVHLEIL</sequence>
<dbReference type="AlphaFoldDB" id="A0AAN7PYU0"/>
<dbReference type="PANTHER" id="PTHR46669:SF2">
    <property type="entry name" value="EG:BACN32G11.3 PROTEIN"/>
    <property type="match status" value="1"/>
</dbReference>
<dbReference type="EMBL" id="JARPUR010000002">
    <property type="protein sequence ID" value="KAK4881374.1"/>
    <property type="molecule type" value="Genomic_DNA"/>
</dbReference>
<accession>A0AAN7PYU0</accession>
<gene>
    <name evidence="5" type="ORF">RN001_004693</name>
</gene>
<dbReference type="PROSITE" id="PS51375">
    <property type="entry name" value="PPR"/>
    <property type="match status" value="1"/>
</dbReference>
<evidence type="ECO:0000256" key="1">
    <source>
        <dbReference type="ARBA" id="ARBA00005420"/>
    </source>
</evidence>
<dbReference type="Pfam" id="PF01535">
    <property type="entry name" value="PPR"/>
    <property type="match status" value="3"/>
</dbReference>
<dbReference type="GO" id="GO:0005634">
    <property type="term" value="C:nucleus"/>
    <property type="evidence" value="ECO:0007669"/>
    <property type="project" value="TreeGrafter"/>
</dbReference>
<comment type="caution">
    <text evidence="5">The sequence shown here is derived from an EMBL/GenBank/DDBJ whole genome shotgun (WGS) entry which is preliminary data.</text>
</comment>